<comment type="caution">
    <text evidence="1">The sequence shown here is derived from an EMBL/GenBank/DDBJ whole genome shotgun (WGS) entry which is preliminary data.</text>
</comment>
<dbReference type="EMBL" id="AHOP02000001">
    <property type="protein sequence ID" value="EMO43256.1"/>
    <property type="molecule type" value="Genomic_DNA"/>
</dbReference>
<dbReference type="Proteomes" id="UP000012153">
    <property type="component" value="Unassembled WGS sequence"/>
</dbReference>
<evidence type="ECO:0000313" key="2">
    <source>
        <dbReference type="Proteomes" id="UP000012153"/>
    </source>
</evidence>
<accession>M6UKA7</accession>
<evidence type="ECO:0000313" key="1">
    <source>
        <dbReference type="EMBL" id="EMO43256.1"/>
    </source>
</evidence>
<sequence length="48" mass="5995">MKLTIKLYTNYYKFDFKLQFYILPHTTRKKFKTDRIRKETPSYNITSI</sequence>
<name>M6UKA7_9LEPT</name>
<proteinExistence type="predicted"/>
<dbReference type="AlphaFoldDB" id="M6UKA7"/>
<gene>
    <name evidence="1" type="ORF">LEP1GSC186_2615</name>
</gene>
<protein>
    <submittedName>
        <fullName evidence="1">Uncharacterized protein</fullName>
    </submittedName>
</protein>
<reference evidence="1 2" key="1">
    <citation type="submission" date="2013-01" db="EMBL/GenBank/DDBJ databases">
        <authorList>
            <person name="Harkins D.M."/>
            <person name="Durkin A.S."/>
            <person name="Brinkac L.M."/>
            <person name="Haft D.H."/>
            <person name="Selengut J.D."/>
            <person name="Sanka R."/>
            <person name="DePew J."/>
            <person name="Purushe J."/>
            <person name="Matthias M.A."/>
            <person name="Vinetz J.M."/>
            <person name="Sutton G.G."/>
            <person name="Nierman W.C."/>
            <person name="Fouts D.E."/>
        </authorList>
    </citation>
    <scope>NUCLEOTIDE SEQUENCE [LARGE SCALE GENOMIC DNA]</scope>
    <source>
        <strain evidence="1 2">ZUN142</strain>
    </source>
</reference>
<organism evidence="1 2">
    <name type="scientific">Leptospira noguchii serovar Autumnalis str. ZUN142</name>
    <dbReference type="NCBI Taxonomy" id="1085540"/>
    <lineage>
        <taxon>Bacteria</taxon>
        <taxon>Pseudomonadati</taxon>
        <taxon>Spirochaetota</taxon>
        <taxon>Spirochaetia</taxon>
        <taxon>Leptospirales</taxon>
        <taxon>Leptospiraceae</taxon>
        <taxon>Leptospira</taxon>
    </lineage>
</organism>